<comment type="subcellular location">
    <subcellularLocation>
        <location evidence="13">Cytoplasm</location>
    </subcellularLocation>
</comment>
<keyword evidence="5 13" id="KW-0444">Lipid biosynthesis</keyword>
<keyword evidence="10 13" id="KW-0511">Multifunctional enzyme</keyword>
<keyword evidence="8 13" id="KW-0443">Lipid metabolism</keyword>
<evidence type="ECO:0000256" key="2">
    <source>
        <dbReference type="ARBA" id="ARBA00008642"/>
    </source>
</evidence>
<dbReference type="UniPathway" id="UPA00094"/>
<dbReference type="PANTHER" id="PTHR34069">
    <property type="entry name" value="3-OXOACYL-[ACYL-CARRIER-PROTEIN] SYNTHASE 3"/>
    <property type="match status" value="1"/>
</dbReference>
<dbReference type="NCBIfam" id="TIGR00747">
    <property type="entry name" value="fabH"/>
    <property type="match status" value="1"/>
</dbReference>
<sequence length="336" mass="36572">MPKKAYISAVSHYVPEKVLTNFDLEKMVDTSDEWIRTRTGIRERHILEPGKATSDMGAEAVKKLCQNRGIDPMEIDGIIVATVTPDMFFPSTGNLVQEKSGAKNAWSFDIAAACSGFIYSLSVAAQFIVAGTAKKIVVVGADKMSAITNYRDRNTCVLFGDAAGAVLLEPTEDENVGIMDFLLYSDGSGADFLKMKAGGSLYPASLETVANDWHFIYQDGKSVFKFAVTKMAEVSVDILEKNGLQGNDLTLFVPHQANLRIIDAAVKRLGIDYDRVMINIDRYGNTTAATIPLALSEAYLEGRLDIGDLVLFATFGGGFTWASSLLRWGIPKPDGK</sequence>
<dbReference type="FunFam" id="3.40.47.10:FF:000004">
    <property type="entry name" value="3-oxoacyl-[acyl-carrier-protein] synthase 3"/>
    <property type="match status" value="1"/>
</dbReference>
<reference evidence="16" key="1">
    <citation type="journal article" date="2020" name="mSystems">
        <title>Genome- and Community-Level Interaction Insights into Carbon Utilization and Element Cycling Functions of Hydrothermarchaeota in Hydrothermal Sediment.</title>
        <authorList>
            <person name="Zhou Z."/>
            <person name="Liu Y."/>
            <person name="Xu W."/>
            <person name="Pan J."/>
            <person name="Luo Z.H."/>
            <person name="Li M."/>
        </authorList>
    </citation>
    <scope>NUCLEOTIDE SEQUENCE [LARGE SCALE GENOMIC DNA]</scope>
    <source>
        <strain evidence="16">HyVt-577</strain>
    </source>
</reference>
<comment type="function">
    <text evidence="13">Catalyzes the condensation reaction of fatty acid synthesis by the addition to an acyl acceptor of two carbons from malonyl-ACP. Catalyzes the first condensation reaction which initiates fatty acid synthesis and may therefore play a role in governing the total rate of fatty acid production. Possesses both acetoacetyl-ACP synthase and acetyl transacylase activities. Its substrate specificity determines the biosynthesis of branched-chain and/or straight-chain of fatty acids.</text>
</comment>
<dbReference type="HAMAP" id="MF_01815">
    <property type="entry name" value="FabH"/>
    <property type="match status" value="1"/>
</dbReference>
<dbReference type="InterPro" id="IPR013751">
    <property type="entry name" value="ACP_syn_III_N"/>
</dbReference>
<comment type="subunit">
    <text evidence="13">Homodimer.</text>
</comment>
<dbReference type="GO" id="GO:0044550">
    <property type="term" value="P:secondary metabolite biosynthetic process"/>
    <property type="evidence" value="ECO:0007669"/>
    <property type="project" value="TreeGrafter"/>
</dbReference>
<dbReference type="GO" id="GO:0004315">
    <property type="term" value="F:3-oxoacyl-[acyl-carrier-protein] synthase activity"/>
    <property type="evidence" value="ECO:0007669"/>
    <property type="project" value="InterPro"/>
</dbReference>
<proteinExistence type="inferred from homology"/>
<dbReference type="Pfam" id="PF08545">
    <property type="entry name" value="ACP_syn_III"/>
    <property type="match status" value="1"/>
</dbReference>
<comment type="catalytic activity">
    <reaction evidence="12">
        <text>malonyl-[ACP] + acetyl-CoA + H(+) = 3-oxobutanoyl-[ACP] + CO2 + CoA</text>
        <dbReference type="Rhea" id="RHEA:12080"/>
        <dbReference type="Rhea" id="RHEA-COMP:9623"/>
        <dbReference type="Rhea" id="RHEA-COMP:9625"/>
        <dbReference type="ChEBI" id="CHEBI:15378"/>
        <dbReference type="ChEBI" id="CHEBI:16526"/>
        <dbReference type="ChEBI" id="CHEBI:57287"/>
        <dbReference type="ChEBI" id="CHEBI:57288"/>
        <dbReference type="ChEBI" id="CHEBI:78449"/>
        <dbReference type="ChEBI" id="CHEBI:78450"/>
        <dbReference type="EC" id="2.3.1.180"/>
    </reaction>
    <physiologicalReaction direction="left-to-right" evidence="12">
        <dbReference type="Rhea" id="RHEA:12081"/>
    </physiologicalReaction>
</comment>
<accession>A0A7V4UEL4</accession>
<dbReference type="InterPro" id="IPR013747">
    <property type="entry name" value="ACP_syn_III_C"/>
</dbReference>
<dbReference type="Pfam" id="PF08541">
    <property type="entry name" value="ACP_syn_III_C"/>
    <property type="match status" value="1"/>
</dbReference>
<dbReference type="EMBL" id="DRQG01000110">
    <property type="protein sequence ID" value="HGY56422.1"/>
    <property type="molecule type" value="Genomic_DNA"/>
</dbReference>
<feature type="active site" evidence="13">
    <location>
        <position position="255"/>
    </location>
</feature>
<feature type="domain" description="Beta-ketoacyl-[acyl-carrier-protein] synthase III C-terminal" evidence="14">
    <location>
        <begin position="239"/>
        <end position="328"/>
    </location>
</feature>
<dbReference type="Proteomes" id="UP000885779">
    <property type="component" value="Unassembled WGS sequence"/>
</dbReference>
<keyword evidence="4 13" id="KW-0963">Cytoplasm</keyword>
<evidence type="ECO:0000256" key="5">
    <source>
        <dbReference type="ARBA" id="ARBA00022516"/>
    </source>
</evidence>
<evidence type="ECO:0000256" key="7">
    <source>
        <dbReference type="ARBA" id="ARBA00022832"/>
    </source>
</evidence>
<evidence type="ECO:0000313" key="16">
    <source>
        <dbReference type="EMBL" id="HGY56422.1"/>
    </source>
</evidence>
<dbReference type="GO" id="GO:0005737">
    <property type="term" value="C:cytoplasm"/>
    <property type="evidence" value="ECO:0007669"/>
    <property type="project" value="UniProtKB-SubCell"/>
</dbReference>
<dbReference type="GO" id="GO:0033818">
    <property type="term" value="F:beta-ketoacyl-acyl-carrier-protein synthase III activity"/>
    <property type="evidence" value="ECO:0007669"/>
    <property type="project" value="UniProtKB-UniRule"/>
</dbReference>
<dbReference type="EC" id="2.3.1.180" evidence="3 13"/>
<evidence type="ECO:0000256" key="12">
    <source>
        <dbReference type="ARBA" id="ARBA00051096"/>
    </source>
</evidence>
<keyword evidence="9 13" id="KW-0275">Fatty acid biosynthesis</keyword>
<evidence type="ECO:0000256" key="6">
    <source>
        <dbReference type="ARBA" id="ARBA00022679"/>
    </source>
</evidence>
<comment type="domain">
    <text evidence="13">The last Arg residue of the ACP-binding site is essential for the weak association between ACP/AcpP and FabH.</text>
</comment>
<evidence type="ECO:0000256" key="1">
    <source>
        <dbReference type="ARBA" id="ARBA00005194"/>
    </source>
</evidence>
<gene>
    <name evidence="13" type="primary">fabH</name>
    <name evidence="16" type="ORF">ENK44_12000</name>
</gene>
<dbReference type="NCBIfam" id="NF006829">
    <property type="entry name" value="PRK09352.1"/>
    <property type="match status" value="1"/>
</dbReference>
<protein>
    <recommendedName>
        <fullName evidence="3 13">Beta-ketoacyl-[acyl-carrier-protein] synthase III</fullName>
        <shortName evidence="13">Beta-ketoacyl-ACP synthase III</shortName>
        <shortName evidence="13">KAS III</shortName>
        <ecNumber evidence="3 13">2.3.1.180</ecNumber>
    </recommendedName>
    <alternativeName>
        <fullName evidence="13">3-oxoacyl-[acyl-carrier-protein] synthase 3</fullName>
    </alternativeName>
    <alternativeName>
        <fullName evidence="13">3-oxoacyl-[acyl-carrier-protein] synthase III</fullName>
    </alternativeName>
</protein>
<dbReference type="Gene3D" id="3.40.47.10">
    <property type="match status" value="1"/>
</dbReference>
<dbReference type="InterPro" id="IPR004655">
    <property type="entry name" value="FabH"/>
</dbReference>
<dbReference type="GO" id="GO:0006633">
    <property type="term" value="P:fatty acid biosynthetic process"/>
    <property type="evidence" value="ECO:0007669"/>
    <property type="project" value="UniProtKB-UniRule"/>
</dbReference>
<name>A0A7V4UEL4_CALAY</name>
<feature type="region of interest" description="ACP-binding" evidence="13">
    <location>
        <begin position="256"/>
        <end position="260"/>
    </location>
</feature>
<keyword evidence="7 13" id="KW-0276">Fatty acid metabolism</keyword>
<dbReference type="InterPro" id="IPR016039">
    <property type="entry name" value="Thiolase-like"/>
</dbReference>
<evidence type="ECO:0000256" key="11">
    <source>
        <dbReference type="ARBA" id="ARBA00023315"/>
    </source>
</evidence>
<evidence type="ECO:0000259" key="14">
    <source>
        <dbReference type="Pfam" id="PF08541"/>
    </source>
</evidence>
<evidence type="ECO:0000256" key="8">
    <source>
        <dbReference type="ARBA" id="ARBA00023098"/>
    </source>
</evidence>
<comment type="pathway">
    <text evidence="1 13">Lipid metabolism; fatty acid biosynthesis.</text>
</comment>
<comment type="similarity">
    <text evidence="2 13">Belongs to the thiolase-like superfamily. FabH family.</text>
</comment>
<dbReference type="PANTHER" id="PTHR34069:SF2">
    <property type="entry name" value="BETA-KETOACYL-[ACYL-CARRIER-PROTEIN] SYNTHASE III"/>
    <property type="match status" value="1"/>
</dbReference>
<evidence type="ECO:0000256" key="4">
    <source>
        <dbReference type="ARBA" id="ARBA00022490"/>
    </source>
</evidence>
<evidence type="ECO:0000256" key="10">
    <source>
        <dbReference type="ARBA" id="ARBA00023268"/>
    </source>
</evidence>
<keyword evidence="11 13" id="KW-0012">Acyltransferase</keyword>
<feature type="active site" evidence="13">
    <location>
        <position position="114"/>
    </location>
</feature>
<keyword evidence="6 13" id="KW-0808">Transferase</keyword>
<feature type="domain" description="Beta-ketoacyl-[acyl-carrier-protein] synthase III N-terminal" evidence="15">
    <location>
        <begin position="108"/>
        <end position="187"/>
    </location>
</feature>
<evidence type="ECO:0000256" key="13">
    <source>
        <dbReference type="HAMAP-Rule" id="MF_01815"/>
    </source>
</evidence>
<evidence type="ECO:0000259" key="15">
    <source>
        <dbReference type="Pfam" id="PF08545"/>
    </source>
</evidence>
<feature type="active site" evidence="13">
    <location>
        <position position="285"/>
    </location>
</feature>
<dbReference type="SUPFAM" id="SSF53901">
    <property type="entry name" value="Thiolase-like"/>
    <property type="match status" value="1"/>
</dbReference>
<organism evidence="16">
    <name type="scientific">Caldithrix abyssi</name>
    <dbReference type="NCBI Taxonomy" id="187145"/>
    <lineage>
        <taxon>Bacteria</taxon>
        <taxon>Pseudomonadati</taxon>
        <taxon>Calditrichota</taxon>
        <taxon>Calditrichia</taxon>
        <taxon>Calditrichales</taxon>
        <taxon>Calditrichaceae</taxon>
        <taxon>Caldithrix</taxon>
    </lineage>
</organism>
<comment type="caution">
    <text evidence="16">The sequence shown here is derived from an EMBL/GenBank/DDBJ whole genome shotgun (WGS) entry which is preliminary data.</text>
</comment>
<dbReference type="CDD" id="cd00830">
    <property type="entry name" value="KAS_III"/>
    <property type="match status" value="1"/>
</dbReference>
<evidence type="ECO:0000256" key="9">
    <source>
        <dbReference type="ARBA" id="ARBA00023160"/>
    </source>
</evidence>
<dbReference type="AlphaFoldDB" id="A0A7V4UEL4"/>
<evidence type="ECO:0000256" key="3">
    <source>
        <dbReference type="ARBA" id="ARBA00012333"/>
    </source>
</evidence>